<comment type="caution">
    <text evidence="3">The sequence shown here is derived from an EMBL/GenBank/DDBJ whole genome shotgun (WGS) entry which is preliminary data.</text>
</comment>
<dbReference type="InterPro" id="IPR009507">
    <property type="entry name" value="UPF0435"/>
</dbReference>
<evidence type="ECO:0000313" key="5">
    <source>
        <dbReference type="Proteomes" id="UP000550736"/>
    </source>
</evidence>
<dbReference type="AlphaFoldDB" id="A0A0U1EDG4"/>
<evidence type="ECO:0000256" key="1">
    <source>
        <dbReference type="HAMAP-Rule" id="MF_00829"/>
    </source>
</evidence>
<protein>
    <recommendedName>
        <fullName evidence="1">UPF0435 protein HHM13_02320</fullName>
    </recommendedName>
</protein>
<dbReference type="EMBL" id="JABBMI010000024">
    <property type="protein sequence ID" value="NMK53665.1"/>
    <property type="molecule type" value="Genomic_DNA"/>
</dbReference>
<evidence type="ECO:0000313" key="3">
    <source>
        <dbReference type="EMBL" id="NMK96937.1"/>
    </source>
</evidence>
<dbReference type="RefSeq" id="WP_002435959.1">
    <property type="nucleotide sequence ID" value="NZ_AP031467.1"/>
</dbReference>
<evidence type="ECO:0000313" key="4">
    <source>
        <dbReference type="Proteomes" id="UP000538955"/>
    </source>
</evidence>
<sequence>MSLSNEEMIAEIRKKLNIVNQGLLDPDKFQSSNHEEITEIHEFVMSKDSFSPSEVTAIADHLGQLRQD</sequence>
<accession>A0A0U1EDG4</accession>
<evidence type="ECO:0000313" key="2">
    <source>
        <dbReference type="EMBL" id="NMK53665.1"/>
    </source>
</evidence>
<dbReference type="eggNOG" id="COG4840">
    <property type="taxonomic scope" value="Bacteria"/>
</dbReference>
<dbReference type="HAMAP" id="MF_00829">
    <property type="entry name" value="UPF0435"/>
    <property type="match status" value="1"/>
</dbReference>
<dbReference type="Pfam" id="PF06569">
    <property type="entry name" value="DUF1128"/>
    <property type="match status" value="1"/>
</dbReference>
<reference evidence="4 5" key="1">
    <citation type="submission" date="2020-04" db="EMBL/GenBank/DDBJ databases">
        <title>The Epidemiology and Molecular Characteristics of Linezolid-Resistant Staphylococcus capitis in Huashan Hospital, Shanghai.</title>
        <authorList>
            <person name="Ding L."/>
            <person name="Li P."/>
            <person name="Yang Y."/>
            <person name="Lin D."/>
            <person name="Xu X."/>
        </authorList>
    </citation>
    <scope>NUCLEOTIDE SEQUENCE [LARGE SCALE GENOMIC DNA]</scope>
    <source>
        <strain evidence="3 5">12-86</strain>
        <strain evidence="2 4">17-84</strain>
    </source>
</reference>
<gene>
    <name evidence="3" type="ORF">HHM13_02320</name>
    <name evidence="2" type="ORF">HHM24_02720</name>
</gene>
<name>A0A0U1EDG4_STACP</name>
<dbReference type="GeneID" id="93669113"/>
<organism evidence="3 5">
    <name type="scientific">Staphylococcus capitis</name>
    <dbReference type="NCBI Taxonomy" id="29388"/>
    <lineage>
        <taxon>Bacteria</taxon>
        <taxon>Bacillati</taxon>
        <taxon>Bacillota</taxon>
        <taxon>Bacilli</taxon>
        <taxon>Bacillales</taxon>
        <taxon>Staphylococcaceae</taxon>
        <taxon>Staphylococcus</taxon>
    </lineage>
</organism>
<dbReference type="Proteomes" id="UP000550736">
    <property type="component" value="Unassembled WGS sequence"/>
</dbReference>
<keyword evidence="4" id="KW-1185">Reference proteome</keyword>
<proteinExistence type="inferred from homology"/>
<dbReference type="Proteomes" id="UP000538955">
    <property type="component" value="Unassembled WGS sequence"/>
</dbReference>
<comment type="similarity">
    <text evidence="1">Belongs to the UPF0435 family.</text>
</comment>
<dbReference type="EMBL" id="JABBLX010000002">
    <property type="protein sequence ID" value="NMK96937.1"/>
    <property type="molecule type" value="Genomic_DNA"/>
</dbReference>